<evidence type="ECO:0000313" key="4">
    <source>
        <dbReference type="EMBL" id="RFP62487.1"/>
    </source>
</evidence>
<feature type="domain" description="Lipid/polyisoprenoid-binding YceI-like" evidence="3">
    <location>
        <begin position="44"/>
        <end position="209"/>
    </location>
</feature>
<dbReference type="Proteomes" id="UP000262917">
    <property type="component" value="Unassembled WGS sequence"/>
</dbReference>
<dbReference type="SUPFAM" id="SSF101874">
    <property type="entry name" value="YceI-like"/>
    <property type="match status" value="1"/>
</dbReference>
<dbReference type="SMART" id="SM00867">
    <property type="entry name" value="YceI"/>
    <property type="match status" value="1"/>
</dbReference>
<dbReference type="AlphaFoldDB" id="A0A372DST1"/>
<organism evidence="4 5">
    <name type="scientific">Cognatiluteimonas weifangensis</name>
    <dbReference type="NCBI Taxonomy" id="2303539"/>
    <lineage>
        <taxon>Bacteria</taxon>
        <taxon>Pseudomonadati</taxon>
        <taxon>Pseudomonadota</taxon>
        <taxon>Gammaproteobacteria</taxon>
        <taxon>Lysobacterales</taxon>
        <taxon>Lysobacteraceae</taxon>
        <taxon>Cognatiluteimonas</taxon>
    </lineage>
</organism>
<proteinExistence type="predicted"/>
<sequence>MPYRPLPLPFPRLRPPLRACLRAWPLLALPALALPASALAQAAGYRLDPVHTRVLFGVSHAGFSTALGTVSGSTGTLAFDPEDWRSARLQVEVPLLRADLGDAGWNRALAARNLLDTARWPVASFVSSRIEPIDPARANVCGTLTLRGVAREQCLQVTFHQLRRAPLPPFRRTAGFSATATLKRSDFGIDAWKSMIGDEVELRIEAEAVRDDEALKALQALDTLEAPAAVPAPAAPPPADAAAPPPVPAPPPARPQP</sequence>
<evidence type="ECO:0000313" key="5">
    <source>
        <dbReference type="Proteomes" id="UP000262917"/>
    </source>
</evidence>
<accession>A0A372DST1</accession>
<feature type="compositionally biased region" description="Pro residues" evidence="1">
    <location>
        <begin position="233"/>
        <end position="257"/>
    </location>
</feature>
<dbReference type="EMBL" id="QVPD01000001">
    <property type="protein sequence ID" value="RFP62487.1"/>
    <property type="molecule type" value="Genomic_DNA"/>
</dbReference>
<comment type="caution">
    <text evidence="4">The sequence shown here is derived from an EMBL/GenBank/DDBJ whole genome shotgun (WGS) entry which is preliminary data.</text>
</comment>
<dbReference type="InterPro" id="IPR007372">
    <property type="entry name" value="Lipid/polyisoprenoid-bd_YceI"/>
</dbReference>
<feature type="chain" id="PRO_5016811440" evidence="2">
    <location>
        <begin position="43"/>
        <end position="257"/>
    </location>
</feature>
<feature type="signal peptide" evidence="2">
    <location>
        <begin position="1"/>
        <end position="42"/>
    </location>
</feature>
<protein>
    <submittedName>
        <fullName evidence="4">Polyisoprenoid-binding protein</fullName>
    </submittedName>
</protein>
<evidence type="ECO:0000259" key="3">
    <source>
        <dbReference type="SMART" id="SM00867"/>
    </source>
</evidence>
<dbReference type="PANTHER" id="PTHR34406:SF1">
    <property type="entry name" value="PROTEIN YCEI"/>
    <property type="match status" value="1"/>
</dbReference>
<keyword evidence="5" id="KW-1185">Reference proteome</keyword>
<evidence type="ECO:0000256" key="2">
    <source>
        <dbReference type="SAM" id="SignalP"/>
    </source>
</evidence>
<gene>
    <name evidence="4" type="ORF">D0Y53_01335</name>
</gene>
<evidence type="ECO:0000256" key="1">
    <source>
        <dbReference type="SAM" id="MobiDB-lite"/>
    </source>
</evidence>
<dbReference type="RefSeq" id="WP_117201307.1">
    <property type="nucleotide sequence ID" value="NZ_JBHTBK010000041.1"/>
</dbReference>
<dbReference type="Gene3D" id="2.40.128.110">
    <property type="entry name" value="Lipid/polyisoprenoid-binding, YceI-like"/>
    <property type="match status" value="1"/>
</dbReference>
<dbReference type="Pfam" id="PF04264">
    <property type="entry name" value="YceI"/>
    <property type="match status" value="1"/>
</dbReference>
<dbReference type="PANTHER" id="PTHR34406">
    <property type="entry name" value="PROTEIN YCEI"/>
    <property type="match status" value="1"/>
</dbReference>
<name>A0A372DST1_9GAMM</name>
<reference evidence="4 5" key="1">
    <citation type="submission" date="2018-08" db="EMBL/GenBank/DDBJ databases">
        <title>Lysobacter weifangensis sp. nov., a new member of the family 'Xanthomonadaceae', isolated from soil in a farmland.</title>
        <authorList>
            <person name="Zhao H."/>
        </authorList>
    </citation>
    <scope>NUCLEOTIDE SEQUENCE [LARGE SCALE GENOMIC DNA]</scope>
    <source>
        <strain evidence="4 5">WF-2</strain>
    </source>
</reference>
<dbReference type="InterPro" id="IPR036761">
    <property type="entry name" value="TTHA0802/YceI-like_sf"/>
</dbReference>
<dbReference type="OrthoDB" id="9811006at2"/>
<keyword evidence="2" id="KW-0732">Signal</keyword>
<feature type="region of interest" description="Disordered" evidence="1">
    <location>
        <begin position="228"/>
        <end position="257"/>
    </location>
</feature>